<name>A0A8S5TWQ6_9CAUD</name>
<dbReference type="EMBL" id="BK015950">
    <property type="protein sequence ID" value="DAF86653.1"/>
    <property type="molecule type" value="Genomic_DNA"/>
</dbReference>
<organism evidence="1">
    <name type="scientific">Myoviridae sp. ctXho31</name>
    <dbReference type="NCBI Taxonomy" id="2825122"/>
    <lineage>
        <taxon>Viruses</taxon>
        <taxon>Duplodnaviria</taxon>
        <taxon>Heunggongvirae</taxon>
        <taxon>Uroviricota</taxon>
        <taxon>Caudoviricetes</taxon>
    </lineage>
</organism>
<reference evidence="1" key="1">
    <citation type="journal article" date="2021" name="Proc. Natl. Acad. Sci. U.S.A.">
        <title>A Catalog of Tens of Thousands of Viruses from Human Metagenomes Reveals Hidden Associations with Chronic Diseases.</title>
        <authorList>
            <person name="Tisza M.J."/>
            <person name="Buck C.B."/>
        </authorList>
    </citation>
    <scope>NUCLEOTIDE SEQUENCE</scope>
    <source>
        <strain evidence="1">CtXho31</strain>
    </source>
</reference>
<evidence type="ECO:0000313" key="1">
    <source>
        <dbReference type="EMBL" id="DAF86653.1"/>
    </source>
</evidence>
<protein>
    <submittedName>
        <fullName evidence="1">Tail assembly chaperone protein</fullName>
    </submittedName>
</protein>
<proteinExistence type="predicted"/>
<sequence>MKTIKICDKEYDIDCNALTFLQFKKAFGVGIFKDIQTLKTFFAKQAGKIVALKEKGLKEVDIEKVLNEEILDYVDDFVEAITRIAYILIYTANSKFKSYEDFMKDIPKLSIDDDWIVEVTEFAVKKFC</sequence>
<accession>A0A8S5TWQ6</accession>